<evidence type="ECO:0000256" key="2">
    <source>
        <dbReference type="ARBA" id="ARBA00023125"/>
    </source>
</evidence>
<dbReference type="PRINTS" id="PR00598">
    <property type="entry name" value="HTHMARR"/>
</dbReference>
<dbReference type="SUPFAM" id="SSF46785">
    <property type="entry name" value="Winged helix' DNA-binding domain"/>
    <property type="match status" value="1"/>
</dbReference>
<keyword evidence="2" id="KW-0238">DNA-binding</keyword>
<dbReference type="AlphaFoldDB" id="A0A7I8CZA9"/>
<keyword evidence="1" id="KW-0805">Transcription regulation</keyword>
<dbReference type="InterPro" id="IPR036388">
    <property type="entry name" value="WH-like_DNA-bd_sf"/>
</dbReference>
<evidence type="ECO:0000256" key="3">
    <source>
        <dbReference type="ARBA" id="ARBA00023163"/>
    </source>
</evidence>
<dbReference type="InterPro" id="IPR036390">
    <property type="entry name" value="WH_DNA-bd_sf"/>
</dbReference>
<name>A0A7I8CZA9_9FIRM</name>
<dbReference type="Pfam" id="PF12802">
    <property type="entry name" value="MarR_2"/>
    <property type="match status" value="1"/>
</dbReference>
<dbReference type="GO" id="GO:0003677">
    <property type="term" value="F:DNA binding"/>
    <property type="evidence" value="ECO:0007669"/>
    <property type="project" value="UniProtKB-KW"/>
</dbReference>
<protein>
    <submittedName>
        <fullName evidence="5">MarR family transcriptional regulator</fullName>
    </submittedName>
</protein>
<feature type="domain" description="HTH marR-type" evidence="4">
    <location>
        <begin position="1"/>
        <end position="142"/>
    </location>
</feature>
<evidence type="ECO:0000259" key="4">
    <source>
        <dbReference type="PROSITE" id="PS50995"/>
    </source>
</evidence>
<dbReference type="Gene3D" id="1.10.10.10">
    <property type="entry name" value="Winged helix-like DNA-binding domain superfamily/Winged helix DNA-binding domain"/>
    <property type="match status" value="1"/>
</dbReference>
<dbReference type="PROSITE" id="PS50995">
    <property type="entry name" value="HTH_MARR_2"/>
    <property type="match status" value="1"/>
</dbReference>
<evidence type="ECO:0000313" key="5">
    <source>
        <dbReference type="EMBL" id="BCI59746.1"/>
    </source>
</evidence>
<proteinExistence type="predicted"/>
<keyword evidence="3" id="KW-0804">Transcription</keyword>
<sequence length="157" mass="18382">MNHRIKSEIQSYYEFWFGLNEIYERWAKAHGITSNTLFVIHTINEYPDRCTPSVLCKCLLLSKQTVNSILNRLERDGYIQRSEAQEDKRSRFITFTPEGKSFAKNILDALYRYEEEALSRLSDAQRSAMLETSHGYLQEMRRAFPGSISRSNRSANQ</sequence>
<dbReference type="GO" id="GO:0006950">
    <property type="term" value="P:response to stress"/>
    <property type="evidence" value="ECO:0007669"/>
    <property type="project" value="TreeGrafter"/>
</dbReference>
<organism evidence="5 6">
    <name type="scientific">Solibaculum mannosilyticum</name>
    <dbReference type="NCBI Taxonomy" id="2780922"/>
    <lineage>
        <taxon>Bacteria</taxon>
        <taxon>Bacillati</taxon>
        <taxon>Bacillota</taxon>
        <taxon>Clostridia</taxon>
        <taxon>Eubacteriales</taxon>
        <taxon>Oscillospiraceae</taxon>
        <taxon>Solibaculum</taxon>
    </lineage>
</organism>
<dbReference type="GO" id="GO:0003700">
    <property type="term" value="F:DNA-binding transcription factor activity"/>
    <property type="evidence" value="ECO:0007669"/>
    <property type="project" value="InterPro"/>
</dbReference>
<reference evidence="6" key="1">
    <citation type="submission" date="2020-07" db="EMBL/GenBank/DDBJ databases">
        <title>Complete genome sequencing of Clostridia bacterium strain 12CBH8.</title>
        <authorList>
            <person name="Sakamoto M."/>
            <person name="Murakami T."/>
            <person name="Mori H."/>
        </authorList>
    </citation>
    <scope>NUCLEOTIDE SEQUENCE [LARGE SCALE GENOMIC DNA]</scope>
    <source>
        <strain evidence="6">12CBH8</strain>
    </source>
</reference>
<dbReference type="KEGG" id="sman:C12CBH8_03850"/>
<dbReference type="PANTHER" id="PTHR33164">
    <property type="entry name" value="TRANSCRIPTIONAL REGULATOR, MARR FAMILY"/>
    <property type="match status" value="1"/>
</dbReference>
<dbReference type="InterPro" id="IPR023187">
    <property type="entry name" value="Tscrpt_reg_MarR-type_CS"/>
</dbReference>
<dbReference type="InterPro" id="IPR000835">
    <property type="entry name" value="HTH_MarR-typ"/>
</dbReference>
<evidence type="ECO:0000256" key="1">
    <source>
        <dbReference type="ARBA" id="ARBA00023015"/>
    </source>
</evidence>
<dbReference type="RefSeq" id="WP_090265682.1">
    <property type="nucleotide sequence ID" value="NZ_AP023321.1"/>
</dbReference>
<dbReference type="InterPro" id="IPR039422">
    <property type="entry name" value="MarR/SlyA-like"/>
</dbReference>
<accession>A0A7I8CZA9</accession>
<dbReference type="EMBL" id="AP023321">
    <property type="protein sequence ID" value="BCI59746.1"/>
    <property type="molecule type" value="Genomic_DNA"/>
</dbReference>
<dbReference type="Proteomes" id="UP000593890">
    <property type="component" value="Chromosome"/>
</dbReference>
<dbReference type="PANTHER" id="PTHR33164:SF43">
    <property type="entry name" value="HTH-TYPE TRANSCRIPTIONAL REPRESSOR YETL"/>
    <property type="match status" value="1"/>
</dbReference>
<keyword evidence="6" id="KW-1185">Reference proteome</keyword>
<evidence type="ECO:0000313" key="6">
    <source>
        <dbReference type="Proteomes" id="UP000593890"/>
    </source>
</evidence>
<gene>
    <name evidence="5" type="ORF">C12CBH8_03850</name>
</gene>
<dbReference type="SMART" id="SM00347">
    <property type="entry name" value="HTH_MARR"/>
    <property type="match status" value="1"/>
</dbReference>
<dbReference type="PROSITE" id="PS01117">
    <property type="entry name" value="HTH_MARR_1"/>
    <property type="match status" value="1"/>
</dbReference>